<dbReference type="InterPro" id="IPR036259">
    <property type="entry name" value="MFS_trans_sf"/>
</dbReference>
<feature type="transmembrane region" description="Helical" evidence="7">
    <location>
        <begin position="346"/>
        <end position="365"/>
    </location>
</feature>
<evidence type="ECO:0000256" key="2">
    <source>
        <dbReference type="ARBA" id="ARBA00022448"/>
    </source>
</evidence>
<keyword evidence="6 7" id="KW-0472">Membrane</keyword>
<evidence type="ECO:0000256" key="5">
    <source>
        <dbReference type="ARBA" id="ARBA00022989"/>
    </source>
</evidence>
<dbReference type="GO" id="GO:0005886">
    <property type="term" value="C:plasma membrane"/>
    <property type="evidence" value="ECO:0007669"/>
    <property type="project" value="UniProtKB-SubCell"/>
</dbReference>
<name>A0A6C7DYT1_ILUCY</name>
<evidence type="ECO:0000256" key="1">
    <source>
        <dbReference type="ARBA" id="ARBA00004651"/>
    </source>
</evidence>
<feature type="transmembrane region" description="Helical" evidence="7">
    <location>
        <begin position="284"/>
        <end position="302"/>
    </location>
</feature>
<dbReference type="EMBL" id="AP012057">
    <property type="protein sequence ID" value="BAN01394.1"/>
    <property type="molecule type" value="Genomic_DNA"/>
</dbReference>
<dbReference type="PANTHER" id="PTHR23517">
    <property type="entry name" value="RESISTANCE PROTEIN MDTM, PUTATIVE-RELATED-RELATED"/>
    <property type="match status" value="1"/>
</dbReference>
<evidence type="ECO:0000313" key="9">
    <source>
        <dbReference type="Proteomes" id="UP000011863"/>
    </source>
</evidence>
<protein>
    <submittedName>
        <fullName evidence="8">Putative major facilitator superfamily transporter</fullName>
    </submittedName>
</protein>
<comment type="subcellular location">
    <subcellularLocation>
        <location evidence="1">Cell membrane</location>
        <topology evidence="1">Multi-pass membrane protein</topology>
    </subcellularLocation>
</comment>
<evidence type="ECO:0000256" key="3">
    <source>
        <dbReference type="ARBA" id="ARBA00022475"/>
    </source>
</evidence>
<keyword evidence="5 7" id="KW-1133">Transmembrane helix</keyword>
<dbReference type="PANTHER" id="PTHR23517:SF13">
    <property type="entry name" value="MAJOR FACILITATOR SUPERFAMILY MFS_1"/>
    <property type="match status" value="1"/>
</dbReference>
<dbReference type="InterPro" id="IPR050171">
    <property type="entry name" value="MFS_Transporters"/>
</dbReference>
<feature type="transmembrane region" description="Helical" evidence="7">
    <location>
        <begin position="56"/>
        <end position="76"/>
    </location>
</feature>
<evidence type="ECO:0000256" key="6">
    <source>
        <dbReference type="ARBA" id="ARBA00023136"/>
    </source>
</evidence>
<proteinExistence type="predicted"/>
<evidence type="ECO:0000256" key="7">
    <source>
        <dbReference type="SAM" id="Phobius"/>
    </source>
</evidence>
<dbReference type="Proteomes" id="UP000011863">
    <property type="component" value="Chromosome"/>
</dbReference>
<evidence type="ECO:0000313" key="8">
    <source>
        <dbReference type="EMBL" id="BAN01394.1"/>
    </source>
</evidence>
<reference evidence="8 9" key="1">
    <citation type="journal article" date="2013" name="Int. J. Syst. Evol. Microbiol.">
        <title>Ilumatobacter nonamiense sp. nov. and Ilumatobacter coccineum sp. nov., isolated from seashore sand.</title>
        <authorList>
            <person name="Matsumoto A."/>
            <person name="Kasai H."/>
            <person name="Matsuo Y."/>
            <person name="Shizuri Y."/>
            <person name="Ichikawa N."/>
            <person name="Fujita N."/>
            <person name="Omura S."/>
            <person name="Takahashi Y."/>
        </authorList>
    </citation>
    <scope>NUCLEOTIDE SEQUENCE [LARGE SCALE GENOMIC DNA]</scope>
    <source>
        <strain evidence="9">NBRC 103263 / KCTC 29153 / YM16-304</strain>
    </source>
</reference>
<dbReference type="SUPFAM" id="SSF103473">
    <property type="entry name" value="MFS general substrate transporter"/>
    <property type="match status" value="1"/>
</dbReference>
<dbReference type="GO" id="GO:0022857">
    <property type="term" value="F:transmembrane transporter activity"/>
    <property type="evidence" value="ECO:0007669"/>
    <property type="project" value="InterPro"/>
</dbReference>
<keyword evidence="2" id="KW-0813">Transport</keyword>
<feature type="transmembrane region" description="Helical" evidence="7">
    <location>
        <begin position="217"/>
        <end position="240"/>
    </location>
</feature>
<organism evidence="8 9">
    <name type="scientific">Ilumatobacter coccineus (strain NBRC 103263 / KCTC 29153 / YM16-304)</name>
    <dbReference type="NCBI Taxonomy" id="1313172"/>
    <lineage>
        <taxon>Bacteria</taxon>
        <taxon>Bacillati</taxon>
        <taxon>Actinomycetota</taxon>
        <taxon>Acidimicrobiia</taxon>
        <taxon>Acidimicrobiales</taxon>
        <taxon>Ilumatobacteraceae</taxon>
        <taxon>Ilumatobacter</taxon>
    </lineage>
</organism>
<keyword evidence="9" id="KW-1185">Reference proteome</keyword>
<dbReference type="KEGG" id="aym:YM304_10800"/>
<feature type="transmembrane region" description="Helical" evidence="7">
    <location>
        <begin position="371"/>
        <end position="392"/>
    </location>
</feature>
<feature type="transmembrane region" description="Helical" evidence="7">
    <location>
        <begin position="113"/>
        <end position="134"/>
    </location>
</feature>
<dbReference type="RefSeq" id="WP_015440641.1">
    <property type="nucleotide sequence ID" value="NC_020520.1"/>
</dbReference>
<feature type="transmembrane region" description="Helical" evidence="7">
    <location>
        <begin position="173"/>
        <end position="196"/>
    </location>
</feature>
<feature type="transmembrane region" description="Helical" evidence="7">
    <location>
        <begin position="252"/>
        <end position="272"/>
    </location>
</feature>
<gene>
    <name evidence="8" type="ORF">YM304_10800</name>
</gene>
<dbReference type="InterPro" id="IPR011701">
    <property type="entry name" value="MFS"/>
</dbReference>
<feature type="transmembrane region" description="Helical" evidence="7">
    <location>
        <begin position="88"/>
        <end position="107"/>
    </location>
</feature>
<dbReference type="OrthoDB" id="9109650at2"/>
<keyword evidence="3" id="KW-1003">Cell membrane</keyword>
<feature type="transmembrane region" description="Helical" evidence="7">
    <location>
        <begin position="23"/>
        <end position="44"/>
    </location>
</feature>
<dbReference type="Gene3D" id="1.20.1250.20">
    <property type="entry name" value="MFS general substrate transporter like domains"/>
    <property type="match status" value="1"/>
</dbReference>
<evidence type="ECO:0000256" key="4">
    <source>
        <dbReference type="ARBA" id="ARBA00022692"/>
    </source>
</evidence>
<dbReference type="AlphaFoldDB" id="A0A6C7DYT1"/>
<keyword evidence="4 7" id="KW-0812">Transmembrane</keyword>
<sequence length="429" mass="43981">MPAAPVATTAVPDVAPPSPLRMLFAFGGLMATLAAGYGVLFTIVDDYKTEYGISESSIGIVIGLGFLSGFLSQVLIAPYADRGHARTIVLVGVGVNVVGLLLMALGTTLTPILIGRFISGLGIGAASPAVRRIVILADPDNLGSNLGRLLSADVFGFAMGPAISAALVGPFGIAAPFIVISVVAVVLLPFVARVPVDETAVEARPRKRLAFDLLRSRPFAGATVLAGVTFVMIGGFDALWALVHDELGTAEWIANLGITLFAIPLVILGPFAGRTAQTFGPFRLSAIGLFAGAGFLLGYGLLPTGGLIFALAMMHAVSDGMTISGPGVAAGMLVPADRQAGAQGMLGATQAIMAGIMAVVTGFVYEHAGRTVAYGVVAGVMVVLTCVGLWLAGDARSLRRPLYDGDGDASVVADVAPLRRRGRRTLSGR</sequence>
<dbReference type="Pfam" id="PF07690">
    <property type="entry name" value="MFS_1"/>
    <property type="match status" value="1"/>
</dbReference>
<accession>A0A6C7DYT1</accession>